<name>A0AA39X6Q3_9PEZI</name>
<comment type="caution">
    <text evidence="2">The sequence shown here is derived from an EMBL/GenBank/DDBJ whole genome shotgun (WGS) entry which is preliminary data.</text>
</comment>
<keyword evidence="1" id="KW-0472">Membrane</keyword>
<keyword evidence="1" id="KW-0812">Transmembrane</keyword>
<feature type="transmembrane region" description="Helical" evidence="1">
    <location>
        <begin position="51"/>
        <end position="73"/>
    </location>
</feature>
<evidence type="ECO:0000256" key="1">
    <source>
        <dbReference type="SAM" id="Phobius"/>
    </source>
</evidence>
<protein>
    <submittedName>
        <fullName evidence="2">Uncharacterized protein</fullName>
    </submittedName>
</protein>
<sequence>MRIAHTNEMDHRRDVSYGQGSVFQFWFWALSFFLWSIFQILYLVGSERRELIGFLLLFQIICCMHSKVLTAGAPDCI</sequence>
<gene>
    <name evidence="2" type="ORF">B0T17DRAFT_149887</name>
</gene>
<keyword evidence="3" id="KW-1185">Reference proteome</keyword>
<feature type="transmembrane region" description="Helical" evidence="1">
    <location>
        <begin position="25"/>
        <end position="44"/>
    </location>
</feature>
<reference evidence="2" key="1">
    <citation type="submission" date="2023-06" db="EMBL/GenBank/DDBJ databases">
        <title>Genome-scale phylogeny and comparative genomics of the fungal order Sordariales.</title>
        <authorList>
            <consortium name="Lawrence Berkeley National Laboratory"/>
            <person name="Hensen N."/>
            <person name="Bonometti L."/>
            <person name="Westerberg I."/>
            <person name="Brannstrom I.O."/>
            <person name="Guillou S."/>
            <person name="Cros-Aarteil S."/>
            <person name="Calhoun S."/>
            <person name="Haridas S."/>
            <person name="Kuo A."/>
            <person name="Mondo S."/>
            <person name="Pangilinan J."/>
            <person name="Riley R."/>
            <person name="LaButti K."/>
            <person name="Andreopoulos B."/>
            <person name="Lipzen A."/>
            <person name="Chen C."/>
            <person name="Yanf M."/>
            <person name="Daum C."/>
            <person name="Ng V."/>
            <person name="Clum A."/>
            <person name="Steindorff A."/>
            <person name="Ohm R."/>
            <person name="Martin F."/>
            <person name="Silar P."/>
            <person name="Natvig D."/>
            <person name="Lalanne C."/>
            <person name="Gautier V."/>
            <person name="Ament-velasquez S.L."/>
            <person name="Kruys A."/>
            <person name="Hutchinson M.I."/>
            <person name="Powell A.J."/>
            <person name="Barry K."/>
            <person name="Miller A.N."/>
            <person name="Grigoriev I.V."/>
            <person name="Debuchy R."/>
            <person name="Gladieux P."/>
            <person name="Thoren M.H."/>
            <person name="Johannesson H."/>
        </authorList>
    </citation>
    <scope>NUCLEOTIDE SEQUENCE</scope>
    <source>
        <strain evidence="2">SMH3391-2</strain>
    </source>
</reference>
<evidence type="ECO:0000313" key="3">
    <source>
        <dbReference type="Proteomes" id="UP001174934"/>
    </source>
</evidence>
<proteinExistence type="predicted"/>
<evidence type="ECO:0000313" key="2">
    <source>
        <dbReference type="EMBL" id="KAK0628306.1"/>
    </source>
</evidence>
<dbReference type="EMBL" id="JAULSR010000002">
    <property type="protein sequence ID" value="KAK0628306.1"/>
    <property type="molecule type" value="Genomic_DNA"/>
</dbReference>
<accession>A0AA39X6Q3</accession>
<keyword evidence="1" id="KW-1133">Transmembrane helix</keyword>
<organism evidence="2 3">
    <name type="scientific">Bombardia bombarda</name>
    <dbReference type="NCBI Taxonomy" id="252184"/>
    <lineage>
        <taxon>Eukaryota</taxon>
        <taxon>Fungi</taxon>
        <taxon>Dikarya</taxon>
        <taxon>Ascomycota</taxon>
        <taxon>Pezizomycotina</taxon>
        <taxon>Sordariomycetes</taxon>
        <taxon>Sordariomycetidae</taxon>
        <taxon>Sordariales</taxon>
        <taxon>Lasiosphaeriaceae</taxon>
        <taxon>Bombardia</taxon>
    </lineage>
</organism>
<dbReference type="AlphaFoldDB" id="A0AA39X6Q3"/>
<dbReference type="Proteomes" id="UP001174934">
    <property type="component" value="Unassembled WGS sequence"/>
</dbReference>